<dbReference type="InterPro" id="IPR022488">
    <property type="entry name" value="PPK2-related"/>
</dbReference>
<dbReference type="PIRSF" id="PIRSF028756">
    <property type="entry name" value="PPK2_prd"/>
    <property type="match status" value="1"/>
</dbReference>
<keyword evidence="3" id="KW-0418">Kinase</keyword>
<evidence type="ECO:0000256" key="3">
    <source>
        <dbReference type="ARBA" id="ARBA00022777"/>
    </source>
</evidence>
<dbReference type="PANTHER" id="PTHR34383:SF3">
    <property type="entry name" value="POLYPHOSPHATE:AMP PHOSPHOTRANSFERASE"/>
    <property type="match status" value="1"/>
</dbReference>
<dbReference type="InterPro" id="IPR027417">
    <property type="entry name" value="P-loop_NTPase"/>
</dbReference>
<evidence type="ECO:0000313" key="5">
    <source>
        <dbReference type="EMBL" id="BDG09454.1"/>
    </source>
</evidence>
<gene>
    <name evidence="5" type="ORF">AMPC_25670</name>
</gene>
<dbReference type="SUPFAM" id="SSF52540">
    <property type="entry name" value="P-loop containing nucleoside triphosphate hydrolases"/>
    <property type="match status" value="1"/>
</dbReference>
<sequence length="255" mass="30419">MARKDRVEHAYGFEVYAPGTLTLDGVKLSRKVDEESYEQEVGALQKRAYGLQIENFLQRRRAIVVFEGWDAAGKGGAIKRLTALMDPRGYKVWPIAAPRDAEKRHHYLWRFWQRLPEDGELAVFDRSWYGRVLVERVEGFAKKAEWRRAYDEINAFERMLTDDGIRILKIFLHIDRRTQLERFERRETDKLRRYKLSEEDWRNRKRWKAYAKAIQEMLDRTHRPDAPWKVIPGDDKRFARLEVLRAVIALLEQEG</sequence>
<dbReference type="Gene3D" id="3.40.50.300">
    <property type="entry name" value="P-loop containing nucleotide triphosphate hydrolases"/>
    <property type="match status" value="1"/>
</dbReference>
<proteinExistence type="inferred from homology"/>
<keyword evidence="6" id="KW-1185">Reference proteome</keyword>
<comment type="similarity">
    <text evidence="1">Belongs to the polyphosphate kinase 2 (PPK2) family. Class I subfamily.</text>
</comment>
<dbReference type="RefSeq" id="WP_248341643.1">
    <property type="nucleotide sequence ID" value="NZ_AP025592.1"/>
</dbReference>
<dbReference type="Pfam" id="PF03976">
    <property type="entry name" value="PPK2"/>
    <property type="match status" value="1"/>
</dbReference>
<protein>
    <recommendedName>
        <fullName evidence="4">Polyphosphate kinase-2-related domain-containing protein</fullName>
    </recommendedName>
</protein>
<dbReference type="Proteomes" id="UP001162734">
    <property type="component" value="Chromosome"/>
</dbReference>
<evidence type="ECO:0000256" key="1">
    <source>
        <dbReference type="ARBA" id="ARBA00009924"/>
    </source>
</evidence>
<dbReference type="InterPro" id="IPR016898">
    <property type="entry name" value="Polyphosphate_phosphotransfera"/>
</dbReference>
<reference evidence="6" key="1">
    <citation type="journal article" date="2022" name="Int. J. Syst. Evol. Microbiol.">
        <title>Anaeromyxobacter oryzae sp. nov., Anaeromyxobacter diazotrophicus sp. nov. and Anaeromyxobacter paludicola sp. nov., isolated from paddy soils.</title>
        <authorList>
            <person name="Itoh H."/>
            <person name="Xu Z."/>
            <person name="Mise K."/>
            <person name="Masuda Y."/>
            <person name="Ushijima N."/>
            <person name="Hayakawa C."/>
            <person name="Shiratori Y."/>
            <person name="Senoo K."/>
        </authorList>
    </citation>
    <scope>NUCLEOTIDE SEQUENCE [LARGE SCALE GENOMIC DNA]</scope>
    <source>
        <strain evidence="6">Red630</strain>
    </source>
</reference>
<evidence type="ECO:0000256" key="2">
    <source>
        <dbReference type="ARBA" id="ARBA00022679"/>
    </source>
</evidence>
<accession>A0ABN6N8B6</accession>
<keyword evidence="2" id="KW-0808">Transferase</keyword>
<organism evidence="5 6">
    <name type="scientific">Anaeromyxobacter paludicola</name>
    <dbReference type="NCBI Taxonomy" id="2918171"/>
    <lineage>
        <taxon>Bacteria</taxon>
        <taxon>Pseudomonadati</taxon>
        <taxon>Myxococcota</taxon>
        <taxon>Myxococcia</taxon>
        <taxon>Myxococcales</taxon>
        <taxon>Cystobacterineae</taxon>
        <taxon>Anaeromyxobacteraceae</taxon>
        <taxon>Anaeromyxobacter</taxon>
    </lineage>
</organism>
<name>A0ABN6N8B6_9BACT</name>
<dbReference type="PANTHER" id="PTHR34383">
    <property type="entry name" value="POLYPHOSPHATE:AMP PHOSPHOTRANSFERASE-RELATED"/>
    <property type="match status" value="1"/>
</dbReference>
<evidence type="ECO:0000313" key="6">
    <source>
        <dbReference type="Proteomes" id="UP001162734"/>
    </source>
</evidence>
<feature type="domain" description="Polyphosphate kinase-2-related" evidence="4">
    <location>
        <begin position="32"/>
        <end position="253"/>
    </location>
</feature>
<dbReference type="EMBL" id="AP025592">
    <property type="protein sequence ID" value="BDG09454.1"/>
    <property type="molecule type" value="Genomic_DNA"/>
</dbReference>
<evidence type="ECO:0000259" key="4">
    <source>
        <dbReference type="Pfam" id="PF03976"/>
    </source>
</evidence>